<dbReference type="SUPFAM" id="SSF81296">
    <property type="entry name" value="E set domains"/>
    <property type="match status" value="1"/>
</dbReference>
<reference evidence="5" key="1">
    <citation type="submission" date="2018-08" db="EMBL/GenBank/DDBJ databases">
        <title>Murine metabolic-syndrome-specific gut microbial biobank.</title>
        <authorList>
            <person name="Liu C."/>
        </authorList>
    </citation>
    <scope>NUCLEOTIDE SEQUENCE [LARGE SCALE GENOMIC DNA]</scope>
    <source>
        <strain evidence="5">Z82</strain>
    </source>
</reference>
<dbReference type="PANTHER" id="PTHR19372">
    <property type="entry name" value="SULFITE REDUCTASE"/>
    <property type="match status" value="1"/>
</dbReference>
<feature type="region of interest" description="Disordered" evidence="1">
    <location>
        <begin position="41"/>
        <end position="84"/>
    </location>
</feature>
<dbReference type="Pfam" id="PF14522">
    <property type="entry name" value="Cytochrome_C7"/>
    <property type="match status" value="1"/>
</dbReference>
<sequence length="557" mass="61148">MRKTPEGHGMRRLRMPSKKVLMGVLIAGAIVGGGMLAACSPQPQPQAKDDGAASASAEAPVDDASDKKASATDANKDDAATSNGMNMTFNDFTDSDPGLFEESFQTTLWVNDGNRGCNACHEDLWDTTNNISMLSFHMAASDPGYGKNANIRDCLGCHHGTNASGPWIRDLIHNRHFGSKMFVEEQNGNCMSCHAINIAGEFVMYDYYKYSREFGGFPNAGNPDTQEWLVGRGWPNGNMSGIVTQANMPLTATYDHDPSNKDDRFWASNVAVPEVDASQWTLKVTGVKNPREFTYEELNAMPQTERVAGIPCGANTIGSYQVHNAPIKGVLLTDIIEACGGLEDGKVSLDWQTEDNWHWPKGATYDLQALIDAGGMVVLQYWNEPLREVDGYPASLGWPGRMGGFYMKWLTEINFSDQPGTTGLWDILSSGPAGDYPTDHPGDVVHRDSGGAINSGWINPSNDGAEFKLGEPVKLEGYSYVWVEDDHFVDKVQFSADYGNTWTEVDIDDDYDHASWTHWTIEWQPEQAGTYVLYSNTVDGTGQCQMSPSPIIVKIVE</sequence>
<evidence type="ECO:0000313" key="5">
    <source>
        <dbReference type="EMBL" id="NBI33796.1"/>
    </source>
</evidence>
<name>A0A7C9JCY2_9BACT</name>
<feature type="domain" description="Oxidoreductase molybdopterin-binding" evidence="3">
    <location>
        <begin position="270"/>
        <end position="419"/>
    </location>
</feature>
<dbReference type="InterPro" id="IPR036374">
    <property type="entry name" value="OxRdtase_Mopterin-bd_sf"/>
</dbReference>
<protein>
    <submittedName>
        <fullName evidence="5">Uncharacterized protein</fullName>
    </submittedName>
</protein>
<dbReference type="AlphaFoldDB" id="A0A7C9JCY2"/>
<gene>
    <name evidence="5" type="ORF">D1639_01845</name>
</gene>
<dbReference type="PANTHER" id="PTHR19372:SF7">
    <property type="entry name" value="SULFITE OXIDASE, MITOCHONDRIAL"/>
    <property type="match status" value="1"/>
</dbReference>
<keyword evidence="2" id="KW-0472">Membrane</keyword>
<dbReference type="InterPro" id="IPR000572">
    <property type="entry name" value="OxRdtase_Mopterin-bd_dom"/>
</dbReference>
<dbReference type="GO" id="GO:0043546">
    <property type="term" value="F:molybdopterin cofactor binding"/>
    <property type="evidence" value="ECO:0007669"/>
    <property type="project" value="TreeGrafter"/>
</dbReference>
<dbReference type="SUPFAM" id="SSF48695">
    <property type="entry name" value="Multiheme cytochromes"/>
    <property type="match status" value="1"/>
</dbReference>
<organism evidence="5">
    <name type="scientific">Muribaculaceae bacterium Z82</name>
    <dbReference type="NCBI Taxonomy" id="2304548"/>
    <lineage>
        <taxon>Bacteria</taxon>
        <taxon>Pseudomonadati</taxon>
        <taxon>Bacteroidota</taxon>
        <taxon>Bacteroidia</taxon>
        <taxon>Bacteroidales</taxon>
        <taxon>Muribaculaceae</taxon>
    </lineage>
</organism>
<dbReference type="InterPro" id="IPR036280">
    <property type="entry name" value="Multihaem_cyt_sf"/>
</dbReference>
<feature type="domain" description="Cytochrome c7-like" evidence="4">
    <location>
        <begin position="105"/>
        <end position="194"/>
    </location>
</feature>
<keyword evidence="2" id="KW-1133">Transmembrane helix</keyword>
<dbReference type="Gene3D" id="2.60.40.650">
    <property type="match status" value="1"/>
</dbReference>
<dbReference type="GO" id="GO:0006790">
    <property type="term" value="P:sulfur compound metabolic process"/>
    <property type="evidence" value="ECO:0007669"/>
    <property type="project" value="TreeGrafter"/>
</dbReference>
<dbReference type="InterPro" id="IPR014756">
    <property type="entry name" value="Ig_E-set"/>
</dbReference>
<feature type="compositionally biased region" description="Basic and acidic residues" evidence="1">
    <location>
        <begin position="64"/>
        <end position="79"/>
    </location>
</feature>
<comment type="caution">
    <text evidence="5">The sequence shown here is derived from an EMBL/GenBank/DDBJ whole genome shotgun (WGS) entry which is preliminary data.</text>
</comment>
<dbReference type="GO" id="GO:0008482">
    <property type="term" value="F:sulfite oxidase activity"/>
    <property type="evidence" value="ECO:0007669"/>
    <property type="project" value="TreeGrafter"/>
</dbReference>
<proteinExistence type="predicted"/>
<keyword evidence="2" id="KW-0812">Transmembrane</keyword>
<evidence type="ECO:0000256" key="2">
    <source>
        <dbReference type="SAM" id="Phobius"/>
    </source>
</evidence>
<accession>A0A7C9JCY2</accession>
<dbReference type="Pfam" id="PF00174">
    <property type="entry name" value="Oxidored_molyb"/>
    <property type="match status" value="1"/>
</dbReference>
<dbReference type="InterPro" id="IPR029467">
    <property type="entry name" value="Cyt_c7-like"/>
</dbReference>
<evidence type="ECO:0000256" key="1">
    <source>
        <dbReference type="SAM" id="MobiDB-lite"/>
    </source>
</evidence>
<feature type="transmembrane region" description="Helical" evidence="2">
    <location>
        <begin position="20"/>
        <end position="38"/>
    </location>
</feature>
<evidence type="ECO:0000259" key="3">
    <source>
        <dbReference type="Pfam" id="PF00174"/>
    </source>
</evidence>
<dbReference type="GO" id="GO:0020037">
    <property type="term" value="F:heme binding"/>
    <property type="evidence" value="ECO:0007669"/>
    <property type="project" value="TreeGrafter"/>
</dbReference>
<dbReference type="EMBL" id="QWKH01000006">
    <property type="protein sequence ID" value="NBI33796.1"/>
    <property type="molecule type" value="Genomic_DNA"/>
</dbReference>
<dbReference type="Gene3D" id="3.90.420.10">
    <property type="entry name" value="Oxidoreductase, molybdopterin-binding domain"/>
    <property type="match status" value="1"/>
</dbReference>
<evidence type="ECO:0000259" key="4">
    <source>
        <dbReference type="Pfam" id="PF14522"/>
    </source>
</evidence>
<dbReference type="SUPFAM" id="SSF56524">
    <property type="entry name" value="Oxidoreductase molybdopterin-binding domain"/>
    <property type="match status" value="1"/>
</dbReference>